<evidence type="ECO:0000256" key="2">
    <source>
        <dbReference type="SAM" id="Phobius"/>
    </source>
</evidence>
<keyword evidence="4" id="KW-1185">Reference proteome</keyword>
<accession>A0A221W8P5</accession>
<keyword evidence="2" id="KW-1133">Transmembrane helix</keyword>
<feature type="transmembrane region" description="Helical" evidence="2">
    <location>
        <begin position="323"/>
        <end position="342"/>
    </location>
</feature>
<reference evidence="3 4" key="1">
    <citation type="submission" date="2017-07" db="EMBL/GenBank/DDBJ databases">
        <title>Complete genome sequence of Actinoalloteichus hoggarensis DSM 45943, type strain of Actinoalloteichus hoggarensis.</title>
        <authorList>
            <person name="Ruckert C."/>
            <person name="Nouioui I."/>
            <person name="Willmese J."/>
            <person name="van Wezel G."/>
            <person name="Klenk H.-P."/>
            <person name="Kalinowski J."/>
            <person name="Zotchev S.B."/>
        </authorList>
    </citation>
    <scope>NUCLEOTIDE SEQUENCE [LARGE SCALE GENOMIC DNA]</scope>
    <source>
        <strain evidence="3 4">DSM 45943</strain>
    </source>
</reference>
<gene>
    <name evidence="3" type="ORF">AHOG_23350</name>
</gene>
<dbReference type="AlphaFoldDB" id="A0A221W8P5"/>
<feature type="compositionally biased region" description="Low complexity" evidence="1">
    <location>
        <begin position="282"/>
        <end position="297"/>
    </location>
</feature>
<organism evidence="3 4">
    <name type="scientific">Actinoalloteichus hoggarensis</name>
    <dbReference type="NCBI Taxonomy" id="1470176"/>
    <lineage>
        <taxon>Bacteria</taxon>
        <taxon>Bacillati</taxon>
        <taxon>Actinomycetota</taxon>
        <taxon>Actinomycetes</taxon>
        <taxon>Pseudonocardiales</taxon>
        <taxon>Pseudonocardiaceae</taxon>
        <taxon>Actinoalloteichus</taxon>
    </lineage>
</organism>
<keyword evidence="2" id="KW-0472">Membrane</keyword>
<protein>
    <submittedName>
        <fullName evidence="3">Uncharacterized protein</fullName>
    </submittedName>
</protein>
<feature type="region of interest" description="Disordered" evidence="1">
    <location>
        <begin position="226"/>
        <end position="309"/>
    </location>
</feature>
<evidence type="ECO:0000313" key="3">
    <source>
        <dbReference type="EMBL" id="ASO22278.1"/>
    </source>
</evidence>
<dbReference type="KEGG" id="ahg:AHOG_23350"/>
<evidence type="ECO:0000256" key="1">
    <source>
        <dbReference type="SAM" id="MobiDB-lite"/>
    </source>
</evidence>
<dbReference type="EMBL" id="CP022521">
    <property type="protein sequence ID" value="ASO22278.1"/>
    <property type="molecule type" value="Genomic_DNA"/>
</dbReference>
<evidence type="ECO:0000313" key="4">
    <source>
        <dbReference type="Proteomes" id="UP000204221"/>
    </source>
</evidence>
<keyword evidence="2" id="KW-0812">Transmembrane</keyword>
<proteinExistence type="predicted"/>
<dbReference type="Proteomes" id="UP000204221">
    <property type="component" value="Chromosome"/>
</dbReference>
<name>A0A221W8P5_9PSEU</name>
<sequence length="509" mass="51893">MRLIRLGEGPSVISVDIRATLASWGREDALVGGVAVLGATPAGAVRPVDAVILRPTGLTLVVGLDLPDPALKLDAPLAGRWRVDGWLLSRSGESPNPSHEAVELTRVVRDRLREAGTPVPSTTVIAIGPYVGEVRQPPEDVAAGFWVLHPSPPSLLGALRESAHPSTWLRVREAREVLAALFPDRPELADDALTAAQLAAEGFSISAGAGDARRGEALADRADEATVALHRPTGGGTSKSAARSGMPIPTGDAGTASPPGNVPIDSPAGRPGPGRGSPGPGTPAAGGPAGRPAVPSGQPGTVVNGWPGAMRPEPRRSAFSGRLVAAAVIAVVVLGVMAVLAVESSRDGDGAAPDDGAAPEPASVVVAEGTEFGVRGQDDAEDCARHSYGDVQAWLADHPCVALSRGLFHTEAPAEAAVSTSVVEFTDESQAQEFEGLVTDVGRGGISDLVRDGHGWRGGPESFDGAAFVVARSGTLVRIGQAVWIGKPSTPDDAELTALAETGLTLAAR</sequence>